<gene>
    <name evidence="3" type="ORF">PSON_ATCC_30995.1.T0560043</name>
</gene>
<proteinExistence type="predicted"/>
<dbReference type="AlphaFoldDB" id="A0A8S1NN73"/>
<feature type="region of interest" description="Disordered" evidence="1">
    <location>
        <begin position="1"/>
        <end position="25"/>
    </location>
</feature>
<dbReference type="PANTHER" id="PTHR11635:SF152">
    <property type="entry name" value="CAMP-DEPENDENT PROTEIN KINASE TYPE I REGULATORY SUBUNIT-RELATED"/>
    <property type="match status" value="1"/>
</dbReference>
<accession>A0A8S1NN73</accession>
<evidence type="ECO:0000313" key="3">
    <source>
        <dbReference type="EMBL" id="CAD8090495.1"/>
    </source>
</evidence>
<evidence type="ECO:0000256" key="1">
    <source>
        <dbReference type="SAM" id="MobiDB-lite"/>
    </source>
</evidence>
<dbReference type="GO" id="GO:0005829">
    <property type="term" value="C:cytosol"/>
    <property type="evidence" value="ECO:0007669"/>
    <property type="project" value="TreeGrafter"/>
</dbReference>
<dbReference type="PANTHER" id="PTHR11635">
    <property type="entry name" value="CAMP-DEPENDENT PROTEIN KINASE REGULATORY CHAIN"/>
    <property type="match status" value="1"/>
</dbReference>
<evidence type="ECO:0000259" key="2">
    <source>
        <dbReference type="PROSITE" id="PS50042"/>
    </source>
</evidence>
<dbReference type="PROSITE" id="PS50042">
    <property type="entry name" value="CNMP_BINDING_3"/>
    <property type="match status" value="3"/>
</dbReference>
<feature type="domain" description="Cyclic nucleotide-binding" evidence="2">
    <location>
        <begin position="197"/>
        <end position="253"/>
    </location>
</feature>
<dbReference type="InterPro" id="IPR050503">
    <property type="entry name" value="cAMP-dep_PK_reg_su-like"/>
</dbReference>
<dbReference type="EMBL" id="CAJJDN010000056">
    <property type="protein sequence ID" value="CAD8090495.1"/>
    <property type="molecule type" value="Genomic_DNA"/>
</dbReference>
<dbReference type="Proteomes" id="UP000692954">
    <property type="component" value="Unassembled WGS sequence"/>
</dbReference>
<dbReference type="GO" id="GO:0030552">
    <property type="term" value="F:cAMP binding"/>
    <property type="evidence" value="ECO:0007669"/>
    <property type="project" value="TreeGrafter"/>
</dbReference>
<protein>
    <recommendedName>
        <fullName evidence="2">Cyclic nucleotide-binding domain-containing protein</fullName>
    </recommendedName>
</protein>
<dbReference type="OrthoDB" id="21144at2759"/>
<comment type="caution">
    <text evidence="3">The sequence shown here is derived from an EMBL/GenBank/DDBJ whole genome shotgun (WGS) entry which is preliminary data.</text>
</comment>
<organism evidence="3 4">
    <name type="scientific">Paramecium sonneborni</name>
    <dbReference type="NCBI Taxonomy" id="65129"/>
    <lineage>
        <taxon>Eukaryota</taxon>
        <taxon>Sar</taxon>
        <taxon>Alveolata</taxon>
        <taxon>Ciliophora</taxon>
        <taxon>Intramacronucleata</taxon>
        <taxon>Oligohymenophorea</taxon>
        <taxon>Peniculida</taxon>
        <taxon>Parameciidae</taxon>
        <taxon>Paramecium</taxon>
    </lineage>
</organism>
<dbReference type="InterPro" id="IPR000595">
    <property type="entry name" value="cNMP-bd_dom"/>
</dbReference>
<dbReference type="CDD" id="cd00038">
    <property type="entry name" value="CAP_ED"/>
    <property type="match status" value="1"/>
</dbReference>
<feature type="compositionally biased region" description="Basic and acidic residues" evidence="1">
    <location>
        <begin position="16"/>
        <end position="25"/>
    </location>
</feature>
<dbReference type="FunFam" id="2.60.120.10:FF:000289">
    <property type="entry name" value="Uncharacterized protein"/>
    <property type="match status" value="1"/>
</dbReference>
<sequence>MNQSIKNMKKSVIQDQKVDDNQQRKKNEENLKIPLNLYRSYTRITQQSLLEEIAPMMSQIEFLKKNCPEGTKIEEFAAQACSYFNYEQFSKGQIVFNYGEYGDKVYLILLGEVGVFISKSQEEVSSDKEVIETYKSNLNPFEEEVLDYETVFKKKKRPQDLQMELLLAQQKNPFEINNMYFKDGVCYYKKVFQFYSGQAFGDMALSSDKPRTASILVLSDQLHVLTMNRQDFKSVGERSIKEKNQTFEYFLSIFVGVSKFIVTKFIQYFQKIEFAPQTILWKEGDEPKFFLLIVRGRIEIYRSYAEDTLHGKLKEPSIFQQKIKPKKKVTLSQLSDNSFVGEAELIDNIPIRLYSCMTSDNTLAYYMESDAFNIVRKNHPDFLKILKEKSHVIKSYLLRREKYLFENIQKQDKAMEKLQYPDSNNTERVTVDELYRDISQLNSKILRSQQRSKLTTTTDIVNSNNLLSKKITPQSDMFIFHKKQLESLKQKKQSQSQSSSVIPSINLQKSISQNNFALENQVLKSYRKMRFQQFQANREVCLKIKSSIRSFMTTQPRSSSHESSFPIVSNEFVKKIGTLQEFYFAKSFITTNK</sequence>
<feature type="domain" description="Cyclic nucleotide-binding" evidence="2">
    <location>
        <begin position="89"/>
        <end position="157"/>
    </location>
</feature>
<reference evidence="3" key="1">
    <citation type="submission" date="2021-01" db="EMBL/GenBank/DDBJ databases">
        <authorList>
            <consortium name="Genoscope - CEA"/>
            <person name="William W."/>
        </authorList>
    </citation>
    <scope>NUCLEOTIDE SEQUENCE</scope>
</reference>
<dbReference type="GO" id="GO:0005952">
    <property type="term" value="C:cAMP-dependent protein kinase complex"/>
    <property type="evidence" value="ECO:0007669"/>
    <property type="project" value="InterPro"/>
</dbReference>
<keyword evidence="4" id="KW-1185">Reference proteome</keyword>
<dbReference type="GO" id="GO:0004862">
    <property type="term" value="F:cAMP-dependent protein kinase inhibitor activity"/>
    <property type="evidence" value="ECO:0007669"/>
    <property type="project" value="TreeGrafter"/>
</dbReference>
<evidence type="ECO:0000313" key="4">
    <source>
        <dbReference type="Proteomes" id="UP000692954"/>
    </source>
</evidence>
<dbReference type="GO" id="GO:0034236">
    <property type="term" value="F:protein kinase A catalytic subunit binding"/>
    <property type="evidence" value="ECO:0007669"/>
    <property type="project" value="TreeGrafter"/>
</dbReference>
<name>A0A8S1NN73_9CILI</name>
<dbReference type="Pfam" id="PF00027">
    <property type="entry name" value="cNMP_binding"/>
    <property type="match status" value="1"/>
</dbReference>
<feature type="domain" description="Cyclic nucleotide-binding" evidence="2">
    <location>
        <begin position="253"/>
        <end position="350"/>
    </location>
</feature>